<keyword evidence="3" id="KW-1185">Reference proteome</keyword>
<feature type="transmembrane region" description="Helical" evidence="1">
    <location>
        <begin position="23"/>
        <end position="45"/>
    </location>
</feature>
<evidence type="ECO:0000256" key="1">
    <source>
        <dbReference type="SAM" id="Phobius"/>
    </source>
</evidence>
<sequence>MPPTHPSTADTGAAPSVRRHRSIIIIAAIAAVAVLAAGVALAVYLSTPRDSGIAACHRIDQLGMDLAEGARPVLTPDELDEIADDLAGSENDVLSHFGLEYLRWALAGEPERFRGAQGTLHLHTQALPACVVAGVDMATSN</sequence>
<dbReference type="AlphaFoldDB" id="A0AAE3VVL7"/>
<dbReference type="RefSeq" id="WP_307236085.1">
    <property type="nucleotide sequence ID" value="NZ_JAUSUZ010000001.1"/>
</dbReference>
<protein>
    <submittedName>
        <fullName evidence="2">Uncharacterized protein</fullName>
    </submittedName>
</protein>
<gene>
    <name evidence="2" type="ORF">J2S42_001240</name>
</gene>
<keyword evidence="1" id="KW-1133">Transmembrane helix</keyword>
<keyword evidence="1" id="KW-0472">Membrane</keyword>
<comment type="caution">
    <text evidence="2">The sequence shown here is derived from an EMBL/GenBank/DDBJ whole genome shotgun (WGS) entry which is preliminary data.</text>
</comment>
<organism evidence="2 3">
    <name type="scientific">Catenuloplanes indicus</name>
    <dbReference type="NCBI Taxonomy" id="137267"/>
    <lineage>
        <taxon>Bacteria</taxon>
        <taxon>Bacillati</taxon>
        <taxon>Actinomycetota</taxon>
        <taxon>Actinomycetes</taxon>
        <taxon>Micromonosporales</taxon>
        <taxon>Micromonosporaceae</taxon>
        <taxon>Catenuloplanes</taxon>
    </lineage>
</organism>
<dbReference type="Proteomes" id="UP001240236">
    <property type="component" value="Unassembled WGS sequence"/>
</dbReference>
<reference evidence="2 3" key="1">
    <citation type="submission" date="2023-07" db="EMBL/GenBank/DDBJ databases">
        <title>Sequencing the genomes of 1000 actinobacteria strains.</title>
        <authorList>
            <person name="Klenk H.-P."/>
        </authorList>
    </citation>
    <scope>NUCLEOTIDE SEQUENCE [LARGE SCALE GENOMIC DNA]</scope>
    <source>
        <strain evidence="2 3">DSM 44709</strain>
    </source>
</reference>
<keyword evidence="1" id="KW-0812">Transmembrane</keyword>
<dbReference type="EMBL" id="JAUSUZ010000001">
    <property type="protein sequence ID" value="MDQ0364571.1"/>
    <property type="molecule type" value="Genomic_DNA"/>
</dbReference>
<evidence type="ECO:0000313" key="3">
    <source>
        <dbReference type="Proteomes" id="UP001240236"/>
    </source>
</evidence>
<accession>A0AAE3VVL7</accession>
<name>A0AAE3VVL7_9ACTN</name>
<proteinExistence type="predicted"/>
<evidence type="ECO:0000313" key="2">
    <source>
        <dbReference type="EMBL" id="MDQ0364571.1"/>
    </source>
</evidence>